<proteinExistence type="predicted"/>
<dbReference type="Proteomes" id="UP000013165">
    <property type="component" value="Unassembled WGS sequence"/>
</dbReference>
<keyword evidence="2" id="KW-0378">Hydrolase</keyword>
<dbReference type="AlphaFoldDB" id="N6WZM1"/>
<evidence type="ECO:0000313" key="2">
    <source>
        <dbReference type="EMBL" id="ENO14203.2"/>
    </source>
</evidence>
<protein>
    <submittedName>
        <fullName evidence="2">Alpha/beta hydrolase</fullName>
    </submittedName>
</protein>
<dbReference type="Gene3D" id="3.40.50.1820">
    <property type="entry name" value="alpha/beta hydrolase"/>
    <property type="match status" value="1"/>
</dbReference>
<dbReference type="PATRIC" id="fig|626887.3.peg.4493"/>
<name>N6WZM1_9GAMM</name>
<gene>
    <name evidence="2" type="ORF">J057_22455</name>
</gene>
<evidence type="ECO:0000259" key="1">
    <source>
        <dbReference type="Pfam" id="PF00561"/>
    </source>
</evidence>
<dbReference type="eggNOG" id="COG2267">
    <property type="taxonomic scope" value="Bacteria"/>
</dbReference>
<comment type="caution">
    <text evidence="2">The sequence shown here is derived from an EMBL/GenBank/DDBJ whole genome shotgun (WGS) entry which is preliminary data.</text>
</comment>
<dbReference type="GO" id="GO:0016787">
    <property type="term" value="F:hydrolase activity"/>
    <property type="evidence" value="ECO:0007669"/>
    <property type="project" value="UniProtKB-KW"/>
</dbReference>
<sequence length="353" mass="39472">MLTGVLHMRSTFRFLALLAVAATLFLSGCSSVGSAMKASPSLANAAGLADIPMPYLEERYVNEDSRFIDVNGYRIHYRDQGEGETIILLHGIFSSLQTWDAWVAELSRSHRVIALDMPGFGMTGGPENLDDFDEDNIVNTFAKFVEHLDLENFTLAGNSFGGYVAARYAAQYGNRVDRLILVDPLGYPQETPLLMNLGTAFPFNFLGNYVQPPLIVTLSLRNAYGDPRRMQDKDVYRYVHMAQRPGAKPIYMKTLEMVEERTENEAPLPFYRIAAPTLLMWGKDDSWVPVELATHWLNDLSHARLVTYEGVGHMPMEEAPDETLRDVRRFLTNGLAVFPEPAGDIDEGVAQAN</sequence>
<keyword evidence="3" id="KW-1185">Reference proteome</keyword>
<dbReference type="EMBL" id="APLQ01000014">
    <property type="protein sequence ID" value="ENO14203.2"/>
    <property type="molecule type" value="Genomic_DNA"/>
</dbReference>
<dbReference type="Pfam" id="PF00561">
    <property type="entry name" value="Abhydrolase_1"/>
    <property type="match status" value="1"/>
</dbReference>
<dbReference type="STRING" id="626887.J057_22455"/>
<dbReference type="SUPFAM" id="SSF53474">
    <property type="entry name" value="alpha/beta-Hydrolases"/>
    <property type="match status" value="1"/>
</dbReference>
<dbReference type="PANTHER" id="PTHR46438">
    <property type="entry name" value="ALPHA/BETA-HYDROLASES SUPERFAMILY PROTEIN"/>
    <property type="match status" value="1"/>
</dbReference>
<dbReference type="InterPro" id="IPR000073">
    <property type="entry name" value="AB_hydrolase_1"/>
</dbReference>
<reference evidence="2 3" key="1">
    <citation type="journal article" date="2013" name="Genome Announc.">
        <title>Genome Sequence of the Polycyclic Aromatic Hydrocarbon-Degrading Bacterium Strain Marinobacter nanhaiticus D15-8WT.</title>
        <authorList>
            <person name="Cui Z."/>
            <person name="Gao W."/>
            <person name="Li Q."/>
            <person name="Xu G."/>
            <person name="Zheng L."/>
        </authorList>
    </citation>
    <scope>NUCLEOTIDE SEQUENCE [LARGE SCALE GENOMIC DNA]</scope>
    <source>
        <strain evidence="2 3">D15-8W</strain>
    </source>
</reference>
<dbReference type="OrthoDB" id="5853561at2"/>
<dbReference type="PANTHER" id="PTHR46438:SF11">
    <property type="entry name" value="LIPASE-RELATED"/>
    <property type="match status" value="1"/>
</dbReference>
<accession>N6WZM1</accession>
<feature type="domain" description="AB hydrolase-1" evidence="1">
    <location>
        <begin position="85"/>
        <end position="320"/>
    </location>
</feature>
<dbReference type="InterPro" id="IPR029058">
    <property type="entry name" value="AB_hydrolase_fold"/>
</dbReference>
<dbReference type="HOGENOM" id="CLU_020336_13_2_6"/>
<dbReference type="PRINTS" id="PR00111">
    <property type="entry name" value="ABHYDROLASE"/>
</dbReference>
<evidence type="ECO:0000313" key="3">
    <source>
        <dbReference type="Proteomes" id="UP000013165"/>
    </source>
</evidence>
<organism evidence="2 3">
    <name type="scientific">Marinobacter nanhaiticus D15-8W</name>
    <dbReference type="NCBI Taxonomy" id="626887"/>
    <lineage>
        <taxon>Bacteria</taxon>
        <taxon>Pseudomonadati</taxon>
        <taxon>Pseudomonadota</taxon>
        <taxon>Gammaproteobacteria</taxon>
        <taxon>Pseudomonadales</taxon>
        <taxon>Marinobacteraceae</taxon>
        <taxon>Marinobacter</taxon>
    </lineage>
</organism>